<sequence length="102" mass="11446">MRVAASRANRVLPRGQDVEIGVALFLEETLTEQTRTLSYKVPVYNAFGQTEKEIAKNPERENPGGRGRRGAYPRERPRCAGYGRRSQWRFVPDHSAGTASVV</sequence>
<feature type="region of interest" description="Disordered" evidence="1">
    <location>
        <begin position="51"/>
        <end position="80"/>
    </location>
</feature>
<evidence type="ECO:0000313" key="2">
    <source>
        <dbReference type="EMBL" id="VTR52950.1"/>
    </source>
</evidence>
<gene>
    <name evidence="2" type="primary">cbpA_2</name>
    <name evidence="2" type="ORF">NCTC12965_06449</name>
</gene>
<name>A0A4U9W2R6_SERFO</name>
<dbReference type="EMBL" id="CABEEZ010000127">
    <property type="protein sequence ID" value="VTR52950.1"/>
    <property type="molecule type" value="Genomic_DNA"/>
</dbReference>
<accession>A0A4U9W2R6</accession>
<proteinExistence type="predicted"/>
<feature type="compositionally biased region" description="Basic and acidic residues" evidence="1">
    <location>
        <begin position="51"/>
        <end position="63"/>
    </location>
</feature>
<dbReference type="GO" id="GO:0003677">
    <property type="term" value="F:DNA binding"/>
    <property type="evidence" value="ECO:0007669"/>
    <property type="project" value="UniProtKB-KW"/>
</dbReference>
<dbReference type="AlphaFoldDB" id="A0A4U9W2R6"/>
<protein>
    <submittedName>
        <fullName evidence="2">Curved DNA-binding protein</fullName>
    </submittedName>
</protein>
<organism evidence="2">
    <name type="scientific">Serratia fonticola</name>
    <dbReference type="NCBI Taxonomy" id="47917"/>
    <lineage>
        <taxon>Bacteria</taxon>
        <taxon>Pseudomonadati</taxon>
        <taxon>Pseudomonadota</taxon>
        <taxon>Gammaproteobacteria</taxon>
        <taxon>Enterobacterales</taxon>
        <taxon>Yersiniaceae</taxon>
        <taxon>Serratia</taxon>
    </lineage>
</organism>
<reference evidence="2" key="1">
    <citation type="submission" date="2019-05" db="EMBL/GenBank/DDBJ databases">
        <authorList>
            <consortium name="Pathogen Informatics"/>
        </authorList>
    </citation>
    <scope>NUCLEOTIDE SEQUENCE [LARGE SCALE GENOMIC DNA]</scope>
    <source>
        <strain evidence="2">NCTC12965</strain>
    </source>
</reference>
<keyword evidence="2" id="KW-0238">DNA-binding</keyword>
<evidence type="ECO:0000256" key="1">
    <source>
        <dbReference type="SAM" id="MobiDB-lite"/>
    </source>
</evidence>